<feature type="domain" description="Methyltransferase type 11" evidence="1">
    <location>
        <begin position="83"/>
        <end position="172"/>
    </location>
</feature>
<accession>A0A6S6SPB0</accession>
<evidence type="ECO:0000313" key="2">
    <source>
        <dbReference type="EMBL" id="CAA6804498.1"/>
    </source>
</evidence>
<name>A0A6S6SPB0_9BACT</name>
<evidence type="ECO:0000259" key="1">
    <source>
        <dbReference type="Pfam" id="PF08241"/>
    </source>
</evidence>
<dbReference type="InterPro" id="IPR029063">
    <property type="entry name" value="SAM-dependent_MTases_sf"/>
</dbReference>
<dbReference type="AlphaFoldDB" id="A0A6S6SPB0"/>
<dbReference type="GO" id="GO:0008757">
    <property type="term" value="F:S-adenosylmethionine-dependent methyltransferase activity"/>
    <property type="evidence" value="ECO:0007669"/>
    <property type="project" value="InterPro"/>
</dbReference>
<organism evidence="2">
    <name type="scientific">uncultured Sulfurovum sp</name>
    <dbReference type="NCBI Taxonomy" id="269237"/>
    <lineage>
        <taxon>Bacteria</taxon>
        <taxon>Pseudomonadati</taxon>
        <taxon>Campylobacterota</taxon>
        <taxon>Epsilonproteobacteria</taxon>
        <taxon>Campylobacterales</taxon>
        <taxon>Sulfurovaceae</taxon>
        <taxon>Sulfurovum</taxon>
        <taxon>environmental samples</taxon>
    </lineage>
</organism>
<dbReference type="SUPFAM" id="SSF53335">
    <property type="entry name" value="S-adenosyl-L-methionine-dependent methyltransferases"/>
    <property type="match status" value="1"/>
</dbReference>
<protein>
    <submittedName>
        <fullName evidence="2">SAM-dependent methyltransferase</fullName>
    </submittedName>
</protein>
<sequence length="312" mass="36755">MINEIFKEKIEVNDNFIYLKNVSVDLNQQQTNDAFSEKWTAYEKTEEKDKLYDMQKEWYLTLYGFENEEALAEFLRTKKYIFDAGCGLGYKAKWFADLSPNSIVIGMDFSDASFIAANNYKETKNLFFIKGDIALTPFKDDVIDYVSCDQVIMHTEIPEKTFAELTRVTKQEFSCYVYAKKALPRELLDEHFRSYCKDLSNEELWEMSNKLTDLGKTLSELDIKIDVPDIPQMNIKGGEYDLQRFIYWNFLKCFWNEELGRDTSVATNFDWYSPSNAKRYSEEEYKKIISDSELSINYFHSEEACYSGRFSK</sequence>
<keyword evidence="2" id="KW-0489">Methyltransferase</keyword>
<dbReference type="CDD" id="cd02440">
    <property type="entry name" value="AdoMet_MTases"/>
    <property type="match status" value="1"/>
</dbReference>
<dbReference type="EMBL" id="CACVAU010000014">
    <property type="protein sequence ID" value="CAA6804498.1"/>
    <property type="molecule type" value="Genomic_DNA"/>
</dbReference>
<gene>
    <name evidence="2" type="ORF">HELGO_WM11851</name>
</gene>
<keyword evidence="2" id="KW-0808">Transferase</keyword>
<proteinExistence type="predicted"/>
<dbReference type="GO" id="GO:0032259">
    <property type="term" value="P:methylation"/>
    <property type="evidence" value="ECO:0007669"/>
    <property type="project" value="UniProtKB-KW"/>
</dbReference>
<dbReference type="InterPro" id="IPR013216">
    <property type="entry name" value="Methyltransf_11"/>
</dbReference>
<dbReference type="Pfam" id="PF08241">
    <property type="entry name" value="Methyltransf_11"/>
    <property type="match status" value="1"/>
</dbReference>
<reference evidence="2" key="1">
    <citation type="submission" date="2020-01" db="EMBL/GenBank/DDBJ databases">
        <authorList>
            <person name="Meier V. D."/>
            <person name="Meier V D."/>
        </authorList>
    </citation>
    <scope>NUCLEOTIDE SEQUENCE</scope>
    <source>
        <strain evidence="2">HLG_WM_MAG_05</strain>
    </source>
</reference>
<dbReference type="Gene3D" id="3.40.50.150">
    <property type="entry name" value="Vaccinia Virus protein VP39"/>
    <property type="match status" value="1"/>
</dbReference>